<dbReference type="AlphaFoldDB" id="A0A1X7RVL8"/>
<reference evidence="2 3" key="1">
    <citation type="submission" date="2016-06" db="EMBL/GenBank/DDBJ databases">
        <authorList>
            <person name="Kjaerup R.B."/>
            <person name="Dalgaard T.S."/>
            <person name="Juul-Madsen H.R."/>
        </authorList>
    </citation>
    <scope>NUCLEOTIDE SEQUENCE [LARGE SCALE GENOMIC DNA]</scope>
</reference>
<name>A0A1X7RVL8_ZYMT9</name>
<accession>A0A1X7RVL8</accession>
<dbReference type="EMBL" id="LT853696">
    <property type="protein sequence ID" value="SMQ50977.1"/>
    <property type="molecule type" value="Genomic_DNA"/>
</dbReference>
<proteinExistence type="predicted"/>
<feature type="signal peptide" evidence="1">
    <location>
        <begin position="1"/>
        <end position="15"/>
    </location>
</feature>
<protein>
    <recommendedName>
        <fullName evidence="4">Extracellular membrane protein CFEM domain-containing protein</fullName>
    </recommendedName>
</protein>
<keyword evidence="3" id="KW-1185">Reference proteome</keyword>
<evidence type="ECO:0000313" key="2">
    <source>
        <dbReference type="EMBL" id="SMQ50977.1"/>
    </source>
</evidence>
<gene>
    <name evidence="2" type="ORF">ZT3D7_G6130</name>
</gene>
<feature type="chain" id="PRO_5012304670" description="Extracellular membrane protein CFEM domain-containing protein" evidence="1">
    <location>
        <begin position="16"/>
        <end position="86"/>
    </location>
</feature>
<dbReference type="Proteomes" id="UP000215127">
    <property type="component" value="Chromosome 5"/>
</dbReference>
<evidence type="ECO:0008006" key="4">
    <source>
        <dbReference type="Google" id="ProtNLM"/>
    </source>
</evidence>
<evidence type="ECO:0000313" key="3">
    <source>
        <dbReference type="Proteomes" id="UP000215127"/>
    </source>
</evidence>
<sequence length="86" mass="9124">MQILLLSIVFSMAEAIHIGLTCGKCSLGADEGDPGLCHFPGDPFPVVCNFDADCAVANARCVRDPRPGNAGSHIAQCSYVRQDQCE</sequence>
<keyword evidence="1" id="KW-0732">Signal</keyword>
<organism evidence="2 3">
    <name type="scientific">Zymoseptoria tritici (strain ST99CH_3D7)</name>
    <dbReference type="NCBI Taxonomy" id="1276538"/>
    <lineage>
        <taxon>Eukaryota</taxon>
        <taxon>Fungi</taxon>
        <taxon>Dikarya</taxon>
        <taxon>Ascomycota</taxon>
        <taxon>Pezizomycotina</taxon>
        <taxon>Dothideomycetes</taxon>
        <taxon>Dothideomycetidae</taxon>
        <taxon>Mycosphaerellales</taxon>
        <taxon>Mycosphaerellaceae</taxon>
        <taxon>Zymoseptoria</taxon>
    </lineage>
</organism>
<evidence type="ECO:0000256" key="1">
    <source>
        <dbReference type="SAM" id="SignalP"/>
    </source>
</evidence>